<feature type="compositionally biased region" description="Polar residues" evidence="1">
    <location>
        <begin position="431"/>
        <end position="445"/>
    </location>
</feature>
<evidence type="ECO:0000313" key="4">
    <source>
        <dbReference type="EMBL" id="KAJ0989091.1"/>
    </source>
</evidence>
<feature type="domain" description="AIR9-like A9" evidence="3">
    <location>
        <begin position="516"/>
        <end position="597"/>
    </location>
</feature>
<dbReference type="GO" id="GO:0005886">
    <property type="term" value="C:plasma membrane"/>
    <property type="evidence" value="ECO:0007669"/>
    <property type="project" value="TreeGrafter"/>
</dbReference>
<dbReference type="EMBL" id="JAGGNH010000001">
    <property type="protein sequence ID" value="KAJ0989091.1"/>
    <property type="molecule type" value="Genomic_DNA"/>
</dbReference>
<gene>
    <name evidence="4" type="ORF">J5N97_007447</name>
</gene>
<dbReference type="OrthoDB" id="1937889at2759"/>
<dbReference type="AlphaFoldDB" id="A0A9D5DBT3"/>
<dbReference type="PANTHER" id="PTHR31149">
    <property type="entry name" value="EXPRESSED PROTEIN"/>
    <property type="match status" value="1"/>
</dbReference>
<dbReference type="InterPro" id="IPR055474">
    <property type="entry name" value="DUF7046"/>
</dbReference>
<sequence>MGAYDSMPGDGFPYGQDRRTPWTTAVHGGSPAIGNLSDQFLGLDVGGSSKDHLVQVMNAVEDAENIISIQMEENRRLKDELERKKLELQQYKLGSTSPSPTANLPTDEHDVGHYKNGAQESEATSVQPSSGNNLYSESNKMDVTFNGLSGVQAGAENSGRSQLSTPSSSSFSPTRYRREGEYDSRITLPVRGLLPVSDANSNLLLKQDLAIKVREREEEIFQLRKHLAAYSVKEEQIRNEKFVLEKRIAYMRMAFDRQQQDLVDAASKSLSYRQDIMEENVRLTYALQAAQDERKTFVSSLLPLLAEYSLQPSVLDAQSIVSNLKILFKHLQENLIHTEEKLRESKYQVAPWHPETSNPHLPATTLATSSKNNMEIVPQPPYSHAPSPISSPSNAQTRVEWETFGNQNHHAAPSGVATKNLDRENLDRSSPVVSRTSMPQDASTAVHQGNIVDDSDAAVVQPGKETSVYWNSGNSPYVSSAPDDPNSSFPYLPPVLEEPGSSFSEAAEDDPLPAIEGLQISGEAFPGGELQASGYSINGTTSCNFEWVRYFENGAPNYIDGAKQPKYLVTADDVDTVLAIEVQPLDNRKRKGEPVQVHANDGRKITCEPEMQDQIERAYIAGHVSFEVLISAGALDIWERATLAIKRDAYSIKCNGPRGVVVAEKFQPSIAITIPFGHATEFSITCSTGTEYLLRAPETNVSRDTIVLTMRLFRMRAVERRKGKKRGLFFK</sequence>
<dbReference type="Pfam" id="PF23080">
    <property type="entry name" value="DUF7046"/>
    <property type="match status" value="1"/>
</dbReference>
<feature type="region of interest" description="Disordered" evidence="1">
    <location>
        <begin position="90"/>
        <end position="138"/>
    </location>
</feature>
<feature type="domain" description="DUF7046" evidence="2">
    <location>
        <begin position="631"/>
        <end position="725"/>
    </location>
</feature>
<evidence type="ECO:0000313" key="5">
    <source>
        <dbReference type="Proteomes" id="UP001085076"/>
    </source>
</evidence>
<dbReference type="Proteomes" id="UP001085076">
    <property type="component" value="Miscellaneous, Linkage group lg01"/>
</dbReference>
<name>A0A9D5DBT3_9LILI</name>
<comment type="caution">
    <text evidence="4">The sequence shown here is derived from an EMBL/GenBank/DDBJ whole genome shotgun (WGS) entry which is preliminary data.</text>
</comment>
<dbReference type="Pfam" id="PF23197">
    <property type="entry name" value="IG_AIR9"/>
    <property type="match status" value="1"/>
</dbReference>
<reference evidence="4" key="1">
    <citation type="submission" date="2021-03" db="EMBL/GenBank/DDBJ databases">
        <authorList>
            <person name="Li Z."/>
            <person name="Yang C."/>
        </authorList>
    </citation>
    <scope>NUCLEOTIDE SEQUENCE</scope>
    <source>
        <strain evidence="4">Dzin_1.0</strain>
        <tissue evidence="4">Leaf</tissue>
    </source>
</reference>
<feature type="compositionally biased region" description="Polar residues" evidence="1">
    <location>
        <begin position="92"/>
        <end position="104"/>
    </location>
</feature>
<accession>A0A9D5DBT3</accession>
<evidence type="ECO:0000259" key="2">
    <source>
        <dbReference type="Pfam" id="PF23080"/>
    </source>
</evidence>
<dbReference type="PANTHER" id="PTHR31149:SF10">
    <property type="entry name" value="OS05G0100900 PROTEIN"/>
    <property type="match status" value="1"/>
</dbReference>
<protein>
    <submittedName>
        <fullName evidence="4">Uncharacterized protein</fullName>
    </submittedName>
</protein>
<dbReference type="Gene3D" id="2.60.40.2700">
    <property type="match status" value="1"/>
</dbReference>
<feature type="region of interest" description="Disordered" evidence="1">
    <location>
        <begin position="406"/>
        <end position="445"/>
    </location>
</feature>
<feature type="compositionally biased region" description="Polar residues" evidence="1">
    <location>
        <begin position="118"/>
        <end position="138"/>
    </location>
</feature>
<evidence type="ECO:0000259" key="3">
    <source>
        <dbReference type="Pfam" id="PF23197"/>
    </source>
</evidence>
<dbReference type="FunFam" id="2.60.40.2700:FF:000001">
    <property type="entry name" value="Transmembrane protein"/>
    <property type="match status" value="1"/>
</dbReference>
<evidence type="ECO:0000256" key="1">
    <source>
        <dbReference type="SAM" id="MobiDB-lite"/>
    </source>
</evidence>
<proteinExistence type="predicted"/>
<feature type="region of interest" description="Disordered" evidence="1">
    <location>
        <begin position="150"/>
        <end position="178"/>
    </location>
</feature>
<feature type="region of interest" description="Disordered" evidence="1">
    <location>
        <begin position="1"/>
        <end position="21"/>
    </location>
</feature>
<keyword evidence="5" id="KW-1185">Reference proteome</keyword>
<feature type="compositionally biased region" description="Low complexity" evidence="1">
    <location>
        <begin position="158"/>
        <end position="172"/>
    </location>
</feature>
<dbReference type="InterPro" id="IPR056284">
    <property type="entry name" value="AIR9-like_A9"/>
</dbReference>
<reference evidence="4" key="2">
    <citation type="journal article" date="2022" name="Hortic Res">
        <title>The genome of Dioscorea zingiberensis sheds light on the biosynthesis, origin and evolution of the medicinally important diosgenin saponins.</title>
        <authorList>
            <person name="Li Y."/>
            <person name="Tan C."/>
            <person name="Li Z."/>
            <person name="Guo J."/>
            <person name="Li S."/>
            <person name="Chen X."/>
            <person name="Wang C."/>
            <person name="Dai X."/>
            <person name="Yang H."/>
            <person name="Song W."/>
            <person name="Hou L."/>
            <person name="Xu J."/>
            <person name="Tong Z."/>
            <person name="Xu A."/>
            <person name="Yuan X."/>
            <person name="Wang W."/>
            <person name="Yang Q."/>
            <person name="Chen L."/>
            <person name="Sun Z."/>
            <person name="Wang K."/>
            <person name="Pan B."/>
            <person name="Chen J."/>
            <person name="Bao Y."/>
            <person name="Liu F."/>
            <person name="Qi X."/>
            <person name="Gang D.R."/>
            <person name="Wen J."/>
            <person name="Li J."/>
        </authorList>
    </citation>
    <scope>NUCLEOTIDE SEQUENCE</scope>
    <source>
        <strain evidence="4">Dzin_1.0</strain>
    </source>
</reference>
<organism evidence="4 5">
    <name type="scientific">Dioscorea zingiberensis</name>
    <dbReference type="NCBI Taxonomy" id="325984"/>
    <lineage>
        <taxon>Eukaryota</taxon>
        <taxon>Viridiplantae</taxon>
        <taxon>Streptophyta</taxon>
        <taxon>Embryophyta</taxon>
        <taxon>Tracheophyta</taxon>
        <taxon>Spermatophyta</taxon>
        <taxon>Magnoliopsida</taxon>
        <taxon>Liliopsida</taxon>
        <taxon>Dioscoreales</taxon>
        <taxon>Dioscoreaceae</taxon>
        <taxon>Dioscorea</taxon>
    </lineage>
</organism>